<dbReference type="Pfam" id="PF01381">
    <property type="entry name" value="HTH_3"/>
    <property type="match status" value="1"/>
</dbReference>
<dbReference type="InterPro" id="IPR013096">
    <property type="entry name" value="Cupin_2"/>
</dbReference>
<gene>
    <name evidence="4" type="primary">sutR_2</name>
    <name evidence="4" type="ORF">LNAOJCKE_5094</name>
</gene>
<dbReference type="RefSeq" id="WP_108943210.1">
    <property type="nucleotide sequence ID" value="NZ_BAAADH010000099.1"/>
</dbReference>
<evidence type="ECO:0000313" key="4">
    <source>
        <dbReference type="EMBL" id="GJE67861.1"/>
    </source>
</evidence>
<evidence type="ECO:0000256" key="2">
    <source>
        <dbReference type="SAM" id="MobiDB-lite"/>
    </source>
</evidence>
<organism evidence="4 5">
    <name type="scientific">Methylorubrum aminovorans</name>
    <dbReference type="NCBI Taxonomy" id="269069"/>
    <lineage>
        <taxon>Bacteria</taxon>
        <taxon>Pseudomonadati</taxon>
        <taxon>Pseudomonadota</taxon>
        <taxon>Alphaproteobacteria</taxon>
        <taxon>Hyphomicrobiales</taxon>
        <taxon>Methylobacteriaceae</taxon>
        <taxon>Methylorubrum</taxon>
    </lineage>
</organism>
<dbReference type="InterPro" id="IPR001387">
    <property type="entry name" value="Cro/C1-type_HTH"/>
</dbReference>
<dbReference type="CDD" id="cd02209">
    <property type="entry name" value="cupin_XRE_C"/>
    <property type="match status" value="1"/>
</dbReference>
<dbReference type="SUPFAM" id="SSF51182">
    <property type="entry name" value="RmlC-like cupins"/>
    <property type="match status" value="1"/>
</dbReference>
<proteinExistence type="predicted"/>
<feature type="domain" description="HTH cro/C1-type" evidence="3">
    <location>
        <begin position="37"/>
        <end position="91"/>
    </location>
</feature>
<evidence type="ECO:0000313" key="5">
    <source>
        <dbReference type="Proteomes" id="UP001055039"/>
    </source>
</evidence>
<reference evidence="4" key="1">
    <citation type="journal article" date="2021" name="Front. Microbiol.">
        <title>Comprehensive Comparative Genomics and Phenotyping of Methylobacterium Species.</title>
        <authorList>
            <person name="Alessa O."/>
            <person name="Ogura Y."/>
            <person name="Fujitani Y."/>
            <person name="Takami H."/>
            <person name="Hayashi T."/>
            <person name="Sahin N."/>
            <person name="Tani A."/>
        </authorList>
    </citation>
    <scope>NUCLEOTIDE SEQUENCE</scope>
    <source>
        <strain evidence="4">NBRC 15686</strain>
    </source>
</reference>
<dbReference type="PANTHER" id="PTHR46797:SF1">
    <property type="entry name" value="METHYLPHOSPHONATE SYNTHASE"/>
    <property type="match status" value="1"/>
</dbReference>
<keyword evidence="5" id="KW-1185">Reference proteome</keyword>
<accession>A0ABQ4UKK3</accession>
<comment type="caution">
    <text evidence="4">The sequence shown here is derived from an EMBL/GenBank/DDBJ whole genome shotgun (WGS) entry which is preliminary data.</text>
</comment>
<dbReference type="Gene3D" id="1.10.260.40">
    <property type="entry name" value="lambda repressor-like DNA-binding domains"/>
    <property type="match status" value="1"/>
</dbReference>
<dbReference type="PANTHER" id="PTHR46797">
    <property type="entry name" value="HTH-TYPE TRANSCRIPTIONAL REGULATOR"/>
    <property type="match status" value="1"/>
</dbReference>
<dbReference type="InterPro" id="IPR011051">
    <property type="entry name" value="RmlC_Cupin_sf"/>
</dbReference>
<protein>
    <submittedName>
        <fullName evidence="4">HTH-type transcriptional regulator SutR</fullName>
    </submittedName>
</protein>
<reference evidence="4" key="2">
    <citation type="submission" date="2021-08" db="EMBL/GenBank/DDBJ databases">
        <authorList>
            <person name="Tani A."/>
            <person name="Ola A."/>
            <person name="Ogura Y."/>
            <person name="Katsura K."/>
            <person name="Hayashi T."/>
        </authorList>
    </citation>
    <scope>NUCLEOTIDE SEQUENCE</scope>
    <source>
        <strain evidence="4">NBRC 15686</strain>
    </source>
</reference>
<dbReference type="InterPro" id="IPR010982">
    <property type="entry name" value="Lambda_DNA-bd_dom_sf"/>
</dbReference>
<dbReference type="PROSITE" id="PS50943">
    <property type="entry name" value="HTH_CROC1"/>
    <property type="match status" value="1"/>
</dbReference>
<dbReference type="InterPro" id="IPR014710">
    <property type="entry name" value="RmlC-like_jellyroll"/>
</dbReference>
<keyword evidence="1" id="KW-0238">DNA-binding</keyword>
<sequence length="214" mass="23505">MKRRASEHDHQDRPLNTASNAPVDEKRTLERALGHQIRALRRERDLSVSDLGAAAGISPGMISKMENGQISPSLGSINAVASALNVPITALFAAFEESRDCSYVKRGQGVVIERRGTKVGHIYELLGAGLRGEIVLEPYLITLEGDAESYTGFRHGGIEFIYMLTGEVSYRHADQDYHLKPGDSLMFDAQAMHGPAKLLKTPMTYLSIIAFPRP</sequence>
<dbReference type="CDD" id="cd00093">
    <property type="entry name" value="HTH_XRE"/>
    <property type="match status" value="1"/>
</dbReference>
<evidence type="ECO:0000256" key="1">
    <source>
        <dbReference type="ARBA" id="ARBA00023125"/>
    </source>
</evidence>
<feature type="compositionally biased region" description="Basic and acidic residues" evidence="2">
    <location>
        <begin position="1"/>
        <end position="13"/>
    </location>
</feature>
<dbReference type="SUPFAM" id="SSF47413">
    <property type="entry name" value="lambda repressor-like DNA-binding domains"/>
    <property type="match status" value="1"/>
</dbReference>
<dbReference type="Proteomes" id="UP001055039">
    <property type="component" value="Unassembled WGS sequence"/>
</dbReference>
<dbReference type="InterPro" id="IPR050807">
    <property type="entry name" value="TransReg_Diox_bact_type"/>
</dbReference>
<evidence type="ECO:0000259" key="3">
    <source>
        <dbReference type="PROSITE" id="PS50943"/>
    </source>
</evidence>
<dbReference type="Gene3D" id="2.60.120.10">
    <property type="entry name" value="Jelly Rolls"/>
    <property type="match status" value="1"/>
</dbReference>
<feature type="region of interest" description="Disordered" evidence="2">
    <location>
        <begin position="1"/>
        <end position="28"/>
    </location>
</feature>
<dbReference type="EMBL" id="BPRC01000035">
    <property type="protein sequence ID" value="GJE67861.1"/>
    <property type="molecule type" value="Genomic_DNA"/>
</dbReference>
<name>A0ABQ4UKK3_9HYPH</name>
<dbReference type="SMART" id="SM00530">
    <property type="entry name" value="HTH_XRE"/>
    <property type="match status" value="1"/>
</dbReference>
<dbReference type="Pfam" id="PF07883">
    <property type="entry name" value="Cupin_2"/>
    <property type="match status" value="1"/>
</dbReference>